<proteinExistence type="predicted"/>
<evidence type="ECO:0000313" key="5">
    <source>
        <dbReference type="EMBL" id="MBG9377014.1"/>
    </source>
</evidence>
<evidence type="ECO:0000256" key="1">
    <source>
        <dbReference type="ARBA" id="ARBA00022553"/>
    </source>
</evidence>
<keyword evidence="1 3" id="KW-0597">Phosphoprotein</keyword>
<dbReference type="EMBL" id="JADWYR010000002">
    <property type="protein sequence ID" value="MBG9377014.1"/>
    <property type="molecule type" value="Genomic_DNA"/>
</dbReference>
<dbReference type="Proteomes" id="UP000628448">
    <property type="component" value="Unassembled WGS sequence"/>
</dbReference>
<evidence type="ECO:0000256" key="2">
    <source>
        <dbReference type="ARBA" id="ARBA00023012"/>
    </source>
</evidence>
<dbReference type="InterPro" id="IPR011006">
    <property type="entry name" value="CheY-like_superfamily"/>
</dbReference>
<protein>
    <submittedName>
        <fullName evidence="5">Response regulator transcription factor</fullName>
    </submittedName>
</protein>
<keyword evidence="6" id="KW-1185">Reference proteome</keyword>
<dbReference type="PANTHER" id="PTHR44591">
    <property type="entry name" value="STRESS RESPONSE REGULATOR PROTEIN 1"/>
    <property type="match status" value="1"/>
</dbReference>
<dbReference type="Gene3D" id="3.40.50.2300">
    <property type="match status" value="1"/>
</dbReference>
<dbReference type="InterPro" id="IPR001789">
    <property type="entry name" value="Sig_transdc_resp-reg_receiver"/>
</dbReference>
<dbReference type="SUPFAM" id="SSF52172">
    <property type="entry name" value="CheY-like"/>
    <property type="match status" value="1"/>
</dbReference>
<evidence type="ECO:0000259" key="4">
    <source>
        <dbReference type="PROSITE" id="PS50110"/>
    </source>
</evidence>
<gene>
    <name evidence="5" type="ORF">I5907_12285</name>
</gene>
<dbReference type="Pfam" id="PF00072">
    <property type="entry name" value="Response_reg"/>
    <property type="match status" value="1"/>
</dbReference>
<feature type="modified residue" description="4-aspartylphosphate" evidence="3">
    <location>
        <position position="58"/>
    </location>
</feature>
<reference evidence="5" key="1">
    <citation type="submission" date="2020-11" db="EMBL/GenBank/DDBJ databases">
        <title>Bacterial whole genome sequence for Panacibacter sp. DH6.</title>
        <authorList>
            <person name="Le V."/>
            <person name="Ko S."/>
            <person name="Ahn C.-Y."/>
            <person name="Oh H.-M."/>
        </authorList>
    </citation>
    <scope>NUCLEOTIDE SEQUENCE</scope>
    <source>
        <strain evidence="5">DH6</strain>
    </source>
</reference>
<evidence type="ECO:0000313" key="6">
    <source>
        <dbReference type="Proteomes" id="UP000628448"/>
    </source>
</evidence>
<comment type="caution">
    <text evidence="5">The sequence shown here is derived from an EMBL/GenBank/DDBJ whole genome shotgun (WGS) entry which is preliminary data.</text>
</comment>
<dbReference type="AlphaFoldDB" id="A0A931E8B6"/>
<dbReference type="RefSeq" id="WP_196991116.1">
    <property type="nucleotide sequence ID" value="NZ_JADWYR010000002.1"/>
</dbReference>
<feature type="domain" description="Response regulatory" evidence="4">
    <location>
        <begin position="7"/>
        <end position="122"/>
    </location>
</feature>
<dbReference type="PROSITE" id="PS50110">
    <property type="entry name" value="RESPONSE_REGULATORY"/>
    <property type="match status" value="1"/>
</dbReference>
<dbReference type="GO" id="GO:0000160">
    <property type="term" value="P:phosphorelay signal transduction system"/>
    <property type="evidence" value="ECO:0007669"/>
    <property type="project" value="UniProtKB-KW"/>
</dbReference>
<name>A0A931E8B6_9BACT</name>
<dbReference type="InterPro" id="IPR058245">
    <property type="entry name" value="NreC/VraR/RcsB-like_REC"/>
</dbReference>
<evidence type="ECO:0000256" key="3">
    <source>
        <dbReference type="PROSITE-ProRule" id="PRU00169"/>
    </source>
</evidence>
<organism evidence="5 6">
    <name type="scientific">Panacibacter microcysteis</name>
    <dbReference type="NCBI Taxonomy" id="2793269"/>
    <lineage>
        <taxon>Bacteria</taxon>
        <taxon>Pseudomonadati</taxon>
        <taxon>Bacteroidota</taxon>
        <taxon>Chitinophagia</taxon>
        <taxon>Chitinophagales</taxon>
        <taxon>Chitinophagaceae</taxon>
        <taxon>Panacibacter</taxon>
    </lineage>
</organism>
<accession>A0A931E8B6</accession>
<dbReference type="CDD" id="cd17535">
    <property type="entry name" value="REC_NarL-like"/>
    <property type="match status" value="1"/>
</dbReference>
<sequence>MQYSGKMVLIVDDSYLIIERVKDMLSEIVSTEHMLHAHTYIDGVEMLAKKTPDVLILDINLPDTNGIELLRLVKSKYPAIIVIMLTNQGGDYYRQLCLKIGADHFIDKSKDFDLLPEIFVSL</sequence>
<keyword evidence="2" id="KW-0902">Two-component regulatory system</keyword>
<dbReference type="SMART" id="SM00448">
    <property type="entry name" value="REC"/>
    <property type="match status" value="1"/>
</dbReference>
<dbReference type="InterPro" id="IPR050595">
    <property type="entry name" value="Bact_response_regulator"/>
</dbReference>
<dbReference type="PANTHER" id="PTHR44591:SF14">
    <property type="entry name" value="PROTEIN PILG"/>
    <property type="match status" value="1"/>
</dbReference>